<reference evidence="1" key="1">
    <citation type="journal article" date="2022" name="bioRxiv">
        <title>Sequencing and chromosome-scale assembly of the giantPleurodeles waltlgenome.</title>
        <authorList>
            <person name="Brown T."/>
            <person name="Elewa A."/>
            <person name="Iarovenko S."/>
            <person name="Subramanian E."/>
            <person name="Araus A.J."/>
            <person name="Petzold A."/>
            <person name="Susuki M."/>
            <person name="Suzuki K.-i.T."/>
            <person name="Hayashi T."/>
            <person name="Toyoda A."/>
            <person name="Oliveira C."/>
            <person name="Osipova E."/>
            <person name="Leigh N.D."/>
            <person name="Simon A."/>
            <person name="Yun M.H."/>
        </authorList>
    </citation>
    <scope>NUCLEOTIDE SEQUENCE</scope>
    <source>
        <strain evidence="1">20211129_DDA</strain>
        <tissue evidence="1">Liver</tissue>
    </source>
</reference>
<dbReference type="EMBL" id="JANPWB010000016">
    <property type="protein sequence ID" value="KAJ1083301.1"/>
    <property type="molecule type" value="Genomic_DNA"/>
</dbReference>
<comment type="caution">
    <text evidence="1">The sequence shown here is derived from an EMBL/GenBank/DDBJ whole genome shotgun (WGS) entry which is preliminary data.</text>
</comment>
<organism evidence="1 2">
    <name type="scientific">Pleurodeles waltl</name>
    <name type="common">Iberian ribbed newt</name>
    <dbReference type="NCBI Taxonomy" id="8319"/>
    <lineage>
        <taxon>Eukaryota</taxon>
        <taxon>Metazoa</taxon>
        <taxon>Chordata</taxon>
        <taxon>Craniata</taxon>
        <taxon>Vertebrata</taxon>
        <taxon>Euteleostomi</taxon>
        <taxon>Amphibia</taxon>
        <taxon>Batrachia</taxon>
        <taxon>Caudata</taxon>
        <taxon>Salamandroidea</taxon>
        <taxon>Salamandridae</taxon>
        <taxon>Pleurodelinae</taxon>
        <taxon>Pleurodeles</taxon>
    </lineage>
</organism>
<gene>
    <name evidence="1" type="ORF">NDU88_003460</name>
</gene>
<protein>
    <submittedName>
        <fullName evidence="1">Uncharacterized protein</fullName>
    </submittedName>
</protein>
<name>A0AAV7KUX2_PLEWA</name>
<dbReference type="AlphaFoldDB" id="A0AAV7KUX2"/>
<feature type="non-terminal residue" evidence="1">
    <location>
        <position position="55"/>
    </location>
</feature>
<feature type="non-terminal residue" evidence="1">
    <location>
        <position position="1"/>
    </location>
</feature>
<evidence type="ECO:0000313" key="2">
    <source>
        <dbReference type="Proteomes" id="UP001066276"/>
    </source>
</evidence>
<accession>A0AAV7KUX2</accession>
<keyword evidence="2" id="KW-1185">Reference proteome</keyword>
<evidence type="ECO:0000313" key="1">
    <source>
        <dbReference type="EMBL" id="KAJ1083301.1"/>
    </source>
</evidence>
<proteinExistence type="predicted"/>
<sequence length="55" mass="6336">TEDGPKRAELVWTDVGGNTLRGSCSLKRKTQHYRVNHLFLPRRGRLLYFTTTVSC</sequence>
<dbReference type="Proteomes" id="UP001066276">
    <property type="component" value="Chromosome 12"/>
</dbReference>